<dbReference type="EMBL" id="SHMP01000004">
    <property type="protein sequence ID" value="RZV10907.1"/>
    <property type="molecule type" value="Genomic_DNA"/>
</dbReference>
<evidence type="ECO:0000313" key="3">
    <source>
        <dbReference type="Proteomes" id="UP000291097"/>
    </source>
</evidence>
<name>A0A482Y9I0_9EURY</name>
<sequence length="124" mass="12969">MEVCNRLEADGNLTGGTREKVIMTMSGVPGGTGGSRATESANGTAAAAETAAGDEAAVGLLVFDQCQQLIREFLGYKTDHVGNLGADDHCRRRKRLGRKSSGKIRSNGGISARRVATKTTSTDQ</sequence>
<dbReference type="RefSeq" id="WP_130500329.1">
    <property type="nucleotide sequence ID" value="NZ_SHMP01000004.1"/>
</dbReference>
<evidence type="ECO:0000313" key="2">
    <source>
        <dbReference type="EMBL" id="RZV10907.1"/>
    </source>
</evidence>
<evidence type="ECO:0000256" key="1">
    <source>
        <dbReference type="SAM" id="MobiDB-lite"/>
    </source>
</evidence>
<accession>A0A482Y9I0</accession>
<organism evidence="2 3">
    <name type="scientific">Natrinema hispanicum</name>
    <dbReference type="NCBI Taxonomy" id="392421"/>
    <lineage>
        <taxon>Archaea</taxon>
        <taxon>Methanobacteriati</taxon>
        <taxon>Methanobacteriota</taxon>
        <taxon>Stenosarchaea group</taxon>
        <taxon>Halobacteria</taxon>
        <taxon>Halobacteriales</taxon>
        <taxon>Natrialbaceae</taxon>
        <taxon>Natrinema</taxon>
    </lineage>
</organism>
<dbReference type="Proteomes" id="UP000291097">
    <property type="component" value="Unassembled WGS sequence"/>
</dbReference>
<dbReference type="AlphaFoldDB" id="A0A482Y9I0"/>
<comment type="caution">
    <text evidence="2">The sequence shown here is derived from an EMBL/GenBank/DDBJ whole genome shotgun (WGS) entry which is preliminary data.</text>
</comment>
<protein>
    <submittedName>
        <fullName evidence="2">Uncharacterized protein</fullName>
    </submittedName>
</protein>
<feature type="region of interest" description="Disordered" evidence="1">
    <location>
        <begin position="95"/>
        <end position="124"/>
    </location>
</feature>
<dbReference type="OrthoDB" id="196515at2157"/>
<reference evidence="2 3" key="1">
    <citation type="submission" date="2019-02" db="EMBL/GenBank/DDBJ databases">
        <title>Genomic Encyclopedia of Archaeal and Bacterial Type Strains, Phase II (KMG-II): from individual species to whole genera.</title>
        <authorList>
            <person name="Goeker M."/>
        </authorList>
    </citation>
    <scope>NUCLEOTIDE SEQUENCE [LARGE SCALE GENOMIC DNA]</scope>
    <source>
        <strain evidence="2 3">DSM 18328</strain>
    </source>
</reference>
<gene>
    <name evidence="2" type="ORF">BDK88_2113</name>
</gene>
<proteinExistence type="predicted"/>